<protein>
    <submittedName>
        <fullName evidence="1">Uncharacterized protein</fullName>
    </submittedName>
</protein>
<organism evidence="1">
    <name type="scientific">termite gut metagenome</name>
    <dbReference type="NCBI Taxonomy" id="433724"/>
    <lineage>
        <taxon>unclassified sequences</taxon>
        <taxon>metagenomes</taxon>
        <taxon>organismal metagenomes</taxon>
    </lineage>
</organism>
<reference evidence="1" key="1">
    <citation type="submission" date="2019-03" db="EMBL/GenBank/DDBJ databases">
        <title>Single cell metagenomics reveals metabolic interactions within the superorganism composed of flagellate Streblomastix strix and complex community of Bacteroidetes bacteria on its surface.</title>
        <authorList>
            <person name="Treitli S.C."/>
            <person name="Kolisko M."/>
            <person name="Husnik F."/>
            <person name="Keeling P."/>
            <person name="Hampl V."/>
        </authorList>
    </citation>
    <scope>NUCLEOTIDE SEQUENCE</scope>
    <source>
        <strain evidence="1">STM</strain>
    </source>
</reference>
<accession>A0A5J4S8U8</accession>
<proteinExistence type="predicted"/>
<sequence length="584" mass="68214">MQDNRPCVLQGGRGTGKTTVLRGLSYQGLYALHKKSIVDFDQEKYIGIYFRADTNHVRTFIGGGLNDEIWKNIFAHYFNLIISWEILQFIDWHRKESLSDDILSPYNCKLIGKALLIENNCDNFDLLIESVESAMYDFQSTINDIAKDSKRHKSTLLGYPISIITERAIELSQFKDKMFSILIDEYENLENYQQQSLNSFLKHSTDFYTVKIGVGELGWRVKYTFNNEELLNDPADYVLINIEKEFAESTHFNEFAKNVCQQRIKDLIPDSEEYSIDSVLPSLKMEAEALLLDIKHNSLLNKLNDIPQAYRDKIEHLSDLYKFFIIYWAKTHDTNIINTIQDYANNTRSWDTRYDNYKYDMLFKIRKGRGMGGIQKYYAGWDTFIKLANGNIRYLMELVYRSYEKHLMDDKNILAPIDYRLQTLATQEVGKKNLQELEGLWKNGAQLTKLLLGFGRIFNVLVTSDSKVAPEINQFVIKGTIPEQTNEILSAAVMNLAFIRIQGNKLDDSTSTRDYMYSIHPIFAPYFVFGYRKKRKMEISEYEFTNLINNPKEAIKEILSKKNIQINEINEIPEQLSLFEFYYD</sequence>
<dbReference type="AlphaFoldDB" id="A0A5J4S8U8"/>
<evidence type="ECO:0000313" key="1">
    <source>
        <dbReference type="EMBL" id="KAA6342576.1"/>
    </source>
</evidence>
<dbReference type="Pfam" id="PF24389">
    <property type="entry name" value="ORC-CDC6-like"/>
    <property type="match status" value="1"/>
</dbReference>
<dbReference type="InterPro" id="IPR056955">
    <property type="entry name" value="ORC-CDC6-like"/>
</dbReference>
<comment type="caution">
    <text evidence="1">The sequence shown here is derived from an EMBL/GenBank/DDBJ whole genome shotgun (WGS) entry which is preliminary data.</text>
</comment>
<gene>
    <name evidence="1" type="ORF">EZS27_009684</name>
</gene>
<name>A0A5J4S8U8_9ZZZZ</name>
<dbReference type="EMBL" id="SNRY01000317">
    <property type="protein sequence ID" value="KAA6342576.1"/>
    <property type="molecule type" value="Genomic_DNA"/>
</dbReference>